<feature type="domain" description="Helix-turn-helix" evidence="1">
    <location>
        <begin position="5"/>
        <end position="60"/>
    </location>
</feature>
<dbReference type="EMBL" id="JBEZNA010000004">
    <property type="protein sequence ID" value="MEU9576238.1"/>
    <property type="molecule type" value="Genomic_DNA"/>
</dbReference>
<sequence length="61" mass="6935">MTAKYLTGEERDRVAAEAARLYTEDGLSIREVAERIGRSQTGARNLLEHARVTFRSKGRNR</sequence>
<evidence type="ECO:0000313" key="2">
    <source>
        <dbReference type="EMBL" id="MEU9576238.1"/>
    </source>
</evidence>
<dbReference type="InterPro" id="IPR013324">
    <property type="entry name" value="RNA_pol_sigma_r3/r4-like"/>
</dbReference>
<dbReference type="SUPFAM" id="SSF88659">
    <property type="entry name" value="Sigma3 and sigma4 domains of RNA polymerase sigma factors"/>
    <property type="match status" value="1"/>
</dbReference>
<dbReference type="Proteomes" id="UP001551584">
    <property type="component" value="Unassembled WGS sequence"/>
</dbReference>
<dbReference type="Pfam" id="PF19575">
    <property type="entry name" value="HTH_58"/>
    <property type="match status" value="1"/>
</dbReference>
<organism evidence="2 3">
    <name type="scientific">Streptomyces chilikensis</name>
    <dbReference type="NCBI Taxonomy" id="1194079"/>
    <lineage>
        <taxon>Bacteria</taxon>
        <taxon>Bacillati</taxon>
        <taxon>Actinomycetota</taxon>
        <taxon>Actinomycetes</taxon>
        <taxon>Kitasatosporales</taxon>
        <taxon>Streptomycetaceae</taxon>
        <taxon>Streptomyces</taxon>
    </lineage>
</organism>
<evidence type="ECO:0000313" key="3">
    <source>
        <dbReference type="Proteomes" id="UP001551584"/>
    </source>
</evidence>
<keyword evidence="3" id="KW-1185">Reference proteome</keyword>
<evidence type="ECO:0000259" key="1">
    <source>
        <dbReference type="Pfam" id="PF19575"/>
    </source>
</evidence>
<dbReference type="InterPro" id="IPR036388">
    <property type="entry name" value="WH-like_DNA-bd_sf"/>
</dbReference>
<protein>
    <submittedName>
        <fullName evidence="2">Helix-turn-helix domain-containing protein</fullName>
    </submittedName>
</protein>
<dbReference type="Gene3D" id="1.10.10.10">
    <property type="entry name" value="Winged helix-like DNA-binding domain superfamily/Winged helix DNA-binding domain"/>
    <property type="match status" value="1"/>
</dbReference>
<dbReference type="RefSeq" id="WP_359268322.1">
    <property type="nucleotide sequence ID" value="NZ_JBEZNA010000004.1"/>
</dbReference>
<gene>
    <name evidence="2" type="ORF">AB0D95_02940</name>
</gene>
<dbReference type="InterPro" id="IPR045745">
    <property type="entry name" value="HTH_58_Actinobacteria-type"/>
</dbReference>
<accession>A0ABV3EJ86</accession>
<proteinExistence type="predicted"/>
<name>A0ABV3EJ86_9ACTN</name>
<reference evidence="2 3" key="1">
    <citation type="submission" date="2024-06" db="EMBL/GenBank/DDBJ databases">
        <title>The Natural Products Discovery Center: Release of the First 8490 Sequenced Strains for Exploring Actinobacteria Biosynthetic Diversity.</title>
        <authorList>
            <person name="Kalkreuter E."/>
            <person name="Kautsar S.A."/>
            <person name="Yang D."/>
            <person name="Bader C.D."/>
            <person name="Teijaro C.N."/>
            <person name="Fluegel L."/>
            <person name="Davis C.M."/>
            <person name="Simpson J.R."/>
            <person name="Lauterbach L."/>
            <person name="Steele A.D."/>
            <person name="Gui C."/>
            <person name="Meng S."/>
            <person name="Li G."/>
            <person name="Viehrig K."/>
            <person name="Ye F."/>
            <person name="Su P."/>
            <person name="Kiefer A.F."/>
            <person name="Nichols A."/>
            <person name="Cepeda A.J."/>
            <person name="Yan W."/>
            <person name="Fan B."/>
            <person name="Jiang Y."/>
            <person name="Adhikari A."/>
            <person name="Zheng C.-J."/>
            <person name="Schuster L."/>
            <person name="Cowan T.M."/>
            <person name="Smanski M.J."/>
            <person name="Chevrette M.G."/>
            <person name="De Carvalho L.P.S."/>
            <person name="Shen B."/>
        </authorList>
    </citation>
    <scope>NUCLEOTIDE SEQUENCE [LARGE SCALE GENOMIC DNA]</scope>
    <source>
        <strain evidence="2 3">NPDC048117</strain>
    </source>
</reference>
<comment type="caution">
    <text evidence="2">The sequence shown here is derived from an EMBL/GenBank/DDBJ whole genome shotgun (WGS) entry which is preliminary data.</text>
</comment>